<dbReference type="PROSITE" id="PS51141">
    <property type="entry name" value="ZF_SBP"/>
    <property type="match status" value="1"/>
</dbReference>
<organism evidence="3 4">
    <name type="scientific">Tetradesmus obliquus</name>
    <name type="common">Green alga</name>
    <name type="synonym">Acutodesmus obliquus</name>
    <dbReference type="NCBI Taxonomy" id="3088"/>
    <lineage>
        <taxon>Eukaryota</taxon>
        <taxon>Viridiplantae</taxon>
        <taxon>Chlorophyta</taxon>
        <taxon>core chlorophytes</taxon>
        <taxon>Chlorophyceae</taxon>
        <taxon>CS clade</taxon>
        <taxon>Sphaeropleales</taxon>
        <taxon>Scenedesmaceae</taxon>
        <taxon>Tetradesmus</taxon>
    </lineage>
</organism>
<feature type="region of interest" description="Disordered" evidence="1">
    <location>
        <begin position="165"/>
        <end position="189"/>
    </location>
</feature>
<dbReference type="SUPFAM" id="SSF103612">
    <property type="entry name" value="SBT domain"/>
    <property type="match status" value="1"/>
</dbReference>
<evidence type="ECO:0000256" key="1">
    <source>
        <dbReference type="SAM" id="MobiDB-lite"/>
    </source>
</evidence>
<name>A0A383VBQ0_TETOB</name>
<accession>A0A383VBQ0</accession>
<feature type="compositionally biased region" description="Low complexity" evidence="1">
    <location>
        <begin position="165"/>
        <end position="187"/>
    </location>
</feature>
<dbReference type="Proteomes" id="UP000256970">
    <property type="component" value="Unassembled WGS sequence"/>
</dbReference>
<dbReference type="AlphaFoldDB" id="A0A383VBQ0"/>
<dbReference type="GO" id="GO:0003677">
    <property type="term" value="F:DNA binding"/>
    <property type="evidence" value="ECO:0007669"/>
    <property type="project" value="InterPro"/>
</dbReference>
<dbReference type="GO" id="GO:0005634">
    <property type="term" value="C:nucleus"/>
    <property type="evidence" value="ECO:0007669"/>
    <property type="project" value="InterPro"/>
</dbReference>
<sequence>METSHKIKLCKAAGCSVDVATLGTTYNAKKTICGVHMRAASMRCRGKGDALFRYCQQCGKLEQLELFSGDSHSCRASLARRRSSRASSYNLRCQQQQQRDDSVSSVESVQCHMAAAAAAAAAAAGEAMDISQPLKAERAASSDSDACSSMLFAPDSQWLLAAAQPPEATPAPAASAGRQQQQQQQQQEEVLSGPVLHTGFFEAQLQQELANSSMLCFQGGLLAADSNMAALDEQIMLLERELLHSAAADRHAAACSAMQRPAHVSWQAANQQRLEQQRQFSMRQQELDEQMEQHCQASLLVEQQLRMVQQRVSFNATASPGAAAAAAWPSGAPAAHQAAASRMQCAMPHVTNTVSNTVSNKHGRNGERLEALHARLGGLTAEYRTLESSLQQLQLLLGRGAAPAAATAGVSGSMSSSGVSGGSCIGGTAGGDIWGCQQQQQQDVWQEPPAQPQLPLPIASCGVYSNGVCFFV</sequence>
<dbReference type="Gene3D" id="4.10.1100.10">
    <property type="entry name" value="Transcription factor, SBP-box domain"/>
    <property type="match status" value="1"/>
</dbReference>
<protein>
    <recommendedName>
        <fullName evidence="2">SBP-type domain-containing protein</fullName>
    </recommendedName>
</protein>
<dbReference type="Pfam" id="PF03110">
    <property type="entry name" value="SBP"/>
    <property type="match status" value="1"/>
</dbReference>
<evidence type="ECO:0000313" key="3">
    <source>
        <dbReference type="EMBL" id="SZX62189.1"/>
    </source>
</evidence>
<proteinExistence type="predicted"/>
<evidence type="ECO:0000313" key="4">
    <source>
        <dbReference type="Proteomes" id="UP000256970"/>
    </source>
</evidence>
<feature type="domain" description="SBP-type" evidence="2">
    <location>
        <begin position="7"/>
        <end position="88"/>
    </location>
</feature>
<reference evidence="3 4" key="1">
    <citation type="submission" date="2016-10" db="EMBL/GenBank/DDBJ databases">
        <authorList>
            <person name="Cai Z."/>
        </authorList>
    </citation>
    <scope>NUCLEOTIDE SEQUENCE [LARGE SCALE GENOMIC DNA]</scope>
</reference>
<keyword evidence="4" id="KW-1185">Reference proteome</keyword>
<dbReference type="EMBL" id="FNXT01000212">
    <property type="protein sequence ID" value="SZX62189.1"/>
    <property type="molecule type" value="Genomic_DNA"/>
</dbReference>
<dbReference type="InterPro" id="IPR036893">
    <property type="entry name" value="SBP_sf"/>
</dbReference>
<gene>
    <name evidence="3" type="ORF">BQ4739_LOCUS2794</name>
</gene>
<evidence type="ECO:0000259" key="2">
    <source>
        <dbReference type="PROSITE" id="PS51141"/>
    </source>
</evidence>
<dbReference type="InterPro" id="IPR004333">
    <property type="entry name" value="SBP_dom"/>
</dbReference>